<dbReference type="PROSITE" id="PS50943">
    <property type="entry name" value="HTH_CROC1"/>
    <property type="match status" value="1"/>
</dbReference>
<evidence type="ECO:0000256" key="2">
    <source>
        <dbReference type="SAM" id="Phobius"/>
    </source>
</evidence>
<dbReference type="CDD" id="cd00093">
    <property type="entry name" value="HTH_XRE"/>
    <property type="match status" value="1"/>
</dbReference>
<gene>
    <name evidence="4" type="ORF">ACFQ22_07015</name>
</gene>
<dbReference type="RefSeq" id="WP_121978028.1">
    <property type="nucleotide sequence ID" value="NZ_JBHTLH010000019.1"/>
</dbReference>
<evidence type="ECO:0000313" key="4">
    <source>
        <dbReference type="EMBL" id="MFD1125102.1"/>
    </source>
</evidence>
<feature type="transmembrane region" description="Helical" evidence="2">
    <location>
        <begin position="144"/>
        <end position="161"/>
    </location>
</feature>
<keyword evidence="2" id="KW-0472">Membrane</keyword>
<feature type="transmembrane region" description="Helical" evidence="2">
    <location>
        <begin position="114"/>
        <end position="132"/>
    </location>
</feature>
<dbReference type="Proteomes" id="UP001597156">
    <property type="component" value="Unassembled WGS sequence"/>
</dbReference>
<evidence type="ECO:0000256" key="1">
    <source>
        <dbReference type="ARBA" id="ARBA00023125"/>
    </source>
</evidence>
<keyword evidence="5" id="KW-1185">Reference proteome</keyword>
<dbReference type="PANTHER" id="PTHR46558">
    <property type="entry name" value="TRACRIPTIONAL REGULATORY PROTEIN-RELATED-RELATED"/>
    <property type="match status" value="1"/>
</dbReference>
<keyword evidence="2" id="KW-1133">Transmembrane helix</keyword>
<evidence type="ECO:0000259" key="3">
    <source>
        <dbReference type="PROSITE" id="PS50943"/>
    </source>
</evidence>
<reference evidence="5" key="1">
    <citation type="journal article" date="2019" name="Int. J. Syst. Evol. Microbiol.">
        <title>The Global Catalogue of Microorganisms (GCM) 10K type strain sequencing project: providing services to taxonomists for standard genome sequencing and annotation.</title>
        <authorList>
            <consortium name="The Broad Institute Genomics Platform"/>
            <consortium name="The Broad Institute Genome Sequencing Center for Infectious Disease"/>
            <person name="Wu L."/>
            <person name="Ma J."/>
        </authorList>
    </citation>
    <scope>NUCLEOTIDE SEQUENCE [LARGE SCALE GENOMIC DNA]</scope>
    <source>
        <strain evidence="5">CCUG 71848</strain>
    </source>
</reference>
<dbReference type="InterPro" id="IPR001387">
    <property type="entry name" value="Cro/C1-type_HTH"/>
</dbReference>
<dbReference type="PANTHER" id="PTHR46558:SF15">
    <property type="entry name" value="HELIX-TURN-HELIX DOMAIN PROTEIN"/>
    <property type="match status" value="1"/>
</dbReference>
<sequence length="218" mass="25327">MDISDKLRQYRKQNNLTQKELADKLHLSRKTISGWENGRGYPDIKSITQLSEIFGVSVDDLLKDDNLLEHYNEQNKQSERAEKIVKITYYLNLTLILILYCNLFDLLIINTSLFLLLLLTNLVIFFSTYSDWDRFKKNKRSLKAVIAFVVLLMVNSSVVPLNSEFFRLLAVNNQAEKLGVITGEILIILLLSICLTLIFCFYPRKQQRKRNSNNSAKN</sequence>
<dbReference type="Pfam" id="PF01381">
    <property type="entry name" value="HTH_3"/>
    <property type="match status" value="1"/>
</dbReference>
<feature type="transmembrane region" description="Helical" evidence="2">
    <location>
        <begin position="87"/>
        <end position="108"/>
    </location>
</feature>
<keyword evidence="1" id="KW-0238">DNA-binding</keyword>
<evidence type="ECO:0000313" key="5">
    <source>
        <dbReference type="Proteomes" id="UP001597156"/>
    </source>
</evidence>
<accession>A0ABW3PNR7</accession>
<protein>
    <submittedName>
        <fullName evidence="4">Helix-turn-helix domain-containing protein</fullName>
    </submittedName>
</protein>
<feature type="domain" description="HTH cro/C1-type" evidence="3">
    <location>
        <begin position="7"/>
        <end position="61"/>
    </location>
</feature>
<dbReference type="Gene3D" id="1.10.260.40">
    <property type="entry name" value="lambda repressor-like DNA-binding domains"/>
    <property type="match status" value="1"/>
</dbReference>
<dbReference type="InterPro" id="IPR010982">
    <property type="entry name" value="Lambda_DNA-bd_dom_sf"/>
</dbReference>
<proteinExistence type="predicted"/>
<dbReference type="SUPFAM" id="SSF47413">
    <property type="entry name" value="lambda repressor-like DNA-binding domains"/>
    <property type="match status" value="1"/>
</dbReference>
<dbReference type="SMART" id="SM00530">
    <property type="entry name" value="HTH_XRE"/>
    <property type="match status" value="1"/>
</dbReference>
<feature type="transmembrane region" description="Helical" evidence="2">
    <location>
        <begin position="181"/>
        <end position="202"/>
    </location>
</feature>
<keyword evidence="2" id="KW-0812">Transmembrane</keyword>
<organism evidence="4 5">
    <name type="scientific">Lentilactobacillus raoultii</name>
    <dbReference type="NCBI Taxonomy" id="1987503"/>
    <lineage>
        <taxon>Bacteria</taxon>
        <taxon>Bacillati</taxon>
        <taxon>Bacillota</taxon>
        <taxon>Bacilli</taxon>
        <taxon>Lactobacillales</taxon>
        <taxon>Lactobacillaceae</taxon>
        <taxon>Lentilactobacillus</taxon>
    </lineage>
</organism>
<comment type="caution">
    <text evidence="4">The sequence shown here is derived from an EMBL/GenBank/DDBJ whole genome shotgun (WGS) entry which is preliminary data.</text>
</comment>
<name>A0ABW3PNR7_9LACO</name>
<dbReference type="EMBL" id="JBHTLH010000019">
    <property type="protein sequence ID" value="MFD1125102.1"/>
    <property type="molecule type" value="Genomic_DNA"/>
</dbReference>